<evidence type="ECO:0000256" key="2">
    <source>
        <dbReference type="ARBA" id="ARBA00022801"/>
    </source>
</evidence>
<evidence type="ECO:0000259" key="6">
    <source>
        <dbReference type="PROSITE" id="PS51193"/>
    </source>
</evidence>
<evidence type="ECO:0000256" key="1">
    <source>
        <dbReference type="ARBA" id="ARBA00022741"/>
    </source>
</evidence>
<feature type="compositionally biased region" description="Polar residues" evidence="5">
    <location>
        <begin position="511"/>
        <end position="523"/>
    </location>
</feature>
<feature type="region of interest" description="Disordered" evidence="5">
    <location>
        <begin position="1"/>
        <end position="43"/>
    </location>
</feature>
<dbReference type="PANTHER" id="PTHR11472">
    <property type="entry name" value="DNA REPAIR DEAD HELICASE RAD3/XP-D SUBFAMILY MEMBER"/>
    <property type="match status" value="1"/>
</dbReference>
<accession>A0ABM8GVN7</accession>
<dbReference type="InterPro" id="IPR045028">
    <property type="entry name" value="DinG/Rad3-like"/>
</dbReference>
<dbReference type="PANTHER" id="PTHR11472:SF34">
    <property type="entry name" value="REGULATOR OF TELOMERE ELONGATION HELICASE 1"/>
    <property type="match status" value="1"/>
</dbReference>
<feature type="compositionally biased region" description="Basic residues" evidence="5">
    <location>
        <begin position="533"/>
        <end position="546"/>
    </location>
</feature>
<dbReference type="SUPFAM" id="SSF52540">
    <property type="entry name" value="P-loop containing nucleoside triphosphate hydrolases"/>
    <property type="match status" value="1"/>
</dbReference>
<dbReference type="InterPro" id="IPR027417">
    <property type="entry name" value="P-loop_NTPase"/>
</dbReference>
<keyword evidence="3" id="KW-0067">ATP-binding</keyword>
<dbReference type="PROSITE" id="PS51193">
    <property type="entry name" value="HELICASE_ATP_BIND_2"/>
    <property type="match status" value="1"/>
</dbReference>
<gene>
    <name evidence="7" type="ORF">GCM10025867_47760</name>
</gene>
<evidence type="ECO:0000313" key="8">
    <source>
        <dbReference type="Proteomes" id="UP001321486"/>
    </source>
</evidence>
<sequence length="668" mass="72169">MSVAADEVDPKIEVESEYTVTDTLAEAAAPERDPLKSPETPDEAADKAEYILAILVKAKNGRTRPSQVQMARAVAMSLFGQRPLLVEGPTGTGKSLAYLAGALAFGKQTVVATHTKALQDQLKLDLELLMGVLDSHLELWADEVLPTYAILKGRGAYACLDRLTPRDIEEQAPLDFDDPSQASPSSAVGAEVQKLHDWAKTTDSGDRTDIPFRVSEAGWRAISVTADQCTSKRCRFFADCFAEKAKQKATTASIIIANQALLAMSMRLPILAAAEAIVVDEAHEFESVVASTFGTEVTIGRLENAVKRAGVLDAISAKTAASKRDKASLAIAALSRLVPVPKPFVNDRSILPTEAVVRGLKSVREAFLDLREFTKSYPIKNDTDQGKKEVLTRQFANIVSDIDILLMGTTDTQVAWVERNPRTNAAVMKSAMFEVSEIIRERLIKEHRSVVFTSATLTIAGKFDSPIRTLGFEGTPYTTLAVESPFDFQKQGRLYHPMGIPFRAELATAPSSITPSHARSATSPWPPEAARWSCRRPGRASRRSRRSCAASSAESSRSSNSRLAPASSSSPRSSLATRPRSSSERERSGPASASKDSPASSPSSRRCRSRAPATRSSAPRTTPRTRAAPGPASARSASRSHSARSSRASAAPFAPSVTSRWSWCRTRA</sequence>
<feature type="compositionally biased region" description="Low complexity" evidence="5">
    <location>
        <begin position="589"/>
        <end position="656"/>
    </location>
</feature>
<protein>
    <recommendedName>
        <fullName evidence="6">Helicase ATP-binding domain-containing protein</fullName>
    </recommendedName>
</protein>
<dbReference type="Gene3D" id="3.40.50.300">
    <property type="entry name" value="P-loop containing nucleotide triphosphate hydrolases"/>
    <property type="match status" value="1"/>
</dbReference>
<feature type="region of interest" description="Disordered" evidence="5">
    <location>
        <begin position="511"/>
        <end position="668"/>
    </location>
</feature>
<comment type="similarity">
    <text evidence="4">Belongs to the helicase family. DinG subfamily.</text>
</comment>
<dbReference type="InterPro" id="IPR014013">
    <property type="entry name" value="Helic_SF1/SF2_ATP-bd_DinG/Rad3"/>
</dbReference>
<name>A0ABM8GVN7_9MICO</name>
<organism evidence="7 8">
    <name type="scientific">Frondihabitans sucicola</name>
    <dbReference type="NCBI Taxonomy" id="1268041"/>
    <lineage>
        <taxon>Bacteria</taxon>
        <taxon>Bacillati</taxon>
        <taxon>Actinomycetota</taxon>
        <taxon>Actinomycetes</taxon>
        <taxon>Micrococcales</taxon>
        <taxon>Microbacteriaceae</taxon>
        <taxon>Frondihabitans</taxon>
    </lineage>
</organism>
<keyword evidence="2" id="KW-0378">Hydrolase</keyword>
<evidence type="ECO:0000256" key="5">
    <source>
        <dbReference type="SAM" id="MobiDB-lite"/>
    </source>
</evidence>
<proteinExistence type="inferred from homology"/>
<evidence type="ECO:0000256" key="3">
    <source>
        <dbReference type="ARBA" id="ARBA00022840"/>
    </source>
</evidence>
<keyword evidence="8" id="KW-1185">Reference proteome</keyword>
<evidence type="ECO:0000256" key="4">
    <source>
        <dbReference type="ARBA" id="ARBA00038058"/>
    </source>
</evidence>
<feature type="compositionally biased region" description="Low complexity" evidence="5">
    <location>
        <begin position="547"/>
        <end position="580"/>
    </location>
</feature>
<keyword evidence="1" id="KW-0547">Nucleotide-binding</keyword>
<keyword evidence="7" id="KW-0614">Plasmid</keyword>
<evidence type="ECO:0000313" key="7">
    <source>
        <dbReference type="EMBL" id="BDZ52535.1"/>
    </source>
</evidence>
<dbReference type="EMBL" id="AP027733">
    <property type="protein sequence ID" value="BDZ52535.1"/>
    <property type="molecule type" value="Genomic_DNA"/>
</dbReference>
<geneLocation type="plasmid" evidence="7 8">
    <name>pNBRC108728a</name>
</geneLocation>
<reference evidence="8" key="1">
    <citation type="journal article" date="2019" name="Int. J. Syst. Evol. Microbiol.">
        <title>The Global Catalogue of Microorganisms (GCM) 10K type strain sequencing project: providing services to taxonomists for standard genome sequencing and annotation.</title>
        <authorList>
            <consortium name="The Broad Institute Genomics Platform"/>
            <consortium name="The Broad Institute Genome Sequencing Center for Infectious Disease"/>
            <person name="Wu L."/>
            <person name="Ma J."/>
        </authorList>
    </citation>
    <scope>NUCLEOTIDE SEQUENCE [LARGE SCALE GENOMIC DNA]</scope>
    <source>
        <strain evidence="8">NBRC 108728</strain>
    </source>
</reference>
<dbReference type="Proteomes" id="UP001321486">
    <property type="component" value="Plasmid pNBRC108728a"/>
</dbReference>
<feature type="domain" description="Helicase ATP-binding" evidence="6">
    <location>
        <begin position="53"/>
        <end position="327"/>
    </location>
</feature>